<proteinExistence type="predicted"/>
<accession>A0A964XRW1</accession>
<reference evidence="1" key="1">
    <citation type="submission" date="2018-10" db="EMBL/GenBank/DDBJ databases">
        <title>Iterative Subtractive Binning of Freshwater Chronoseries Metagenomes Recovers Nearly Complete Genomes from over Four Hundred Novel Species.</title>
        <authorList>
            <person name="Rodriguez-R L.M."/>
            <person name="Tsementzi D."/>
            <person name="Luo C."/>
            <person name="Konstantinidis K.T."/>
        </authorList>
    </citation>
    <scope>NUCLEOTIDE SEQUENCE</scope>
    <source>
        <strain evidence="1">WB7_6_001</strain>
    </source>
</reference>
<dbReference type="Proteomes" id="UP000713222">
    <property type="component" value="Unassembled WGS sequence"/>
</dbReference>
<evidence type="ECO:0000313" key="2">
    <source>
        <dbReference type="Proteomes" id="UP000713222"/>
    </source>
</evidence>
<feature type="non-terminal residue" evidence="1">
    <location>
        <position position="268"/>
    </location>
</feature>
<evidence type="ECO:0000313" key="1">
    <source>
        <dbReference type="EMBL" id="NBN88515.1"/>
    </source>
</evidence>
<dbReference type="EMBL" id="RGET01000151">
    <property type="protein sequence ID" value="NBN88515.1"/>
    <property type="molecule type" value="Genomic_DNA"/>
</dbReference>
<gene>
    <name evidence="1" type="ORF">EBV32_05470</name>
</gene>
<evidence type="ECO:0008006" key="3">
    <source>
        <dbReference type="Google" id="ProtNLM"/>
    </source>
</evidence>
<dbReference type="Gene3D" id="3.40.50.620">
    <property type="entry name" value="HUPs"/>
    <property type="match status" value="1"/>
</dbReference>
<organism evidence="1 2">
    <name type="scientific">Candidatus Fonsibacter lacus</name>
    <dbReference type="NCBI Taxonomy" id="2576439"/>
    <lineage>
        <taxon>Bacteria</taxon>
        <taxon>Pseudomonadati</taxon>
        <taxon>Pseudomonadota</taxon>
        <taxon>Alphaproteobacteria</taxon>
        <taxon>Candidatus Pelagibacterales</taxon>
        <taxon>Candidatus Pelagibacterales incertae sedis</taxon>
        <taxon>Candidatus Fonsibacter</taxon>
    </lineage>
</organism>
<comment type="caution">
    <text evidence="1">The sequence shown here is derived from an EMBL/GenBank/DDBJ whole genome shotgun (WGS) entry which is preliminary data.</text>
</comment>
<dbReference type="AlphaFoldDB" id="A0A964XRW1"/>
<protein>
    <recommendedName>
        <fullName evidence="3">Phosphoadenosine phosphosulphate reductase domain-containing protein</fullName>
    </recommendedName>
</protein>
<sequence>MKRFLSLGAGVQSSTLALMIAHGELEPVEAAIFADTGWEPRKVYEWLDWLDSEIQRCPHPFPIYRVAQGSIRDDIISGTNSTRQTFRSVPWHLLKPNGETAMNKRQCTSEYKIKPVHKKLRELLGYKSRQRIPKDACQLYMGISMDEIFRMKPSWQAWLVHTWPLIDKGMARHDCLAWMERKGYPLPPKSSCIGCPFHNNEEWRSIKADPEAWADAVMIDKLIRKPRGNFQSEQFMHRDRVPLDQVDLSTAADHGQIDMFNNECEGMC</sequence>
<dbReference type="InterPro" id="IPR014729">
    <property type="entry name" value="Rossmann-like_a/b/a_fold"/>
</dbReference>
<name>A0A964XRW1_9PROT</name>